<protein>
    <recommendedName>
        <fullName evidence="3">Sulfotransferase family protein</fullName>
    </recommendedName>
</protein>
<comment type="caution">
    <text evidence="1">The sequence shown here is derived from an EMBL/GenBank/DDBJ whole genome shotgun (WGS) entry which is preliminary data.</text>
</comment>
<evidence type="ECO:0008006" key="3">
    <source>
        <dbReference type="Google" id="ProtNLM"/>
    </source>
</evidence>
<keyword evidence="2" id="KW-1185">Reference proteome</keyword>
<proteinExistence type="predicted"/>
<dbReference type="OrthoDB" id="7540582at2"/>
<dbReference type="InterPro" id="IPR027417">
    <property type="entry name" value="P-loop_NTPase"/>
</dbReference>
<dbReference type="SUPFAM" id="SSF52540">
    <property type="entry name" value="P-loop containing nucleoside triphosphate hydrolases"/>
    <property type="match status" value="1"/>
</dbReference>
<sequence>MFSTLYLHIGQEKTGTTSIQSFLHANRDALRDAGIFTPRSLGRENHKALAAYAFDEGSGDISVTSVRAPHKSGSVEAYRAGVAAALSREVSDSAAQVGVISSEDLSRLYTAREVGRVVDLLRPFCKELRIIVLTRRQDLMASSRYYSFVLGGSQAVQILPTVDQLTTPPYYDYAHNIGLWADAVGDANVILRRFPERPSRAGFNSVRTFCGILGLDAAAYQMVQRQHVSLDAVNQIILQNYNALTQNPDPAGIERLKDQLVLQNDSTLRYISSRAQAERFYAHFHADNQALFRRLKAEDEAFSLDFSMYPKENMRTRFQRQAIQRLLALLTRSDAETET</sequence>
<organism evidence="1 2">
    <name type="scientific">Antarcticimicrobium luteum</name>
    <dbReference type="NCBI Taxonomy" id="2547397"/>
    <lineage>
        <taxon>Bacteria</taxon>
        <taxon>Pseudomonadati</taxon>
        <taxon>Pseudomonadota</taxon>
        <taxon>Alphaproteobacteria</taxon>
        <taxon>Rhodobacterales</taxon>
        <taxon>Paracoccaceae</taxon>
        <taxon>Antarcticimicrobium</taxon>
    </lineage>
</organism>
<evidence type="ECO:0000313" key="1">
    <source>
        <dbReference type="EMBL" id="TDK50908.1"/>
    </source>
</evidence>
<dbReference type="AlphaFoldDB" id="A0A4R5VF99"/>
<dbReference type="Proteomes" id="UP000295301">
    <property type="component" value="Unassembled WGS sequence"/>
</dbReference>
<dbReference type="EMBL" id="SMUV01000052">
    <property type="protein sequence ID" value="TDK50908.1"/>
    <property type="molecule type" value="Genomic_DNA"/>
</dbReference>
<accession>A0A4R5VF99</accession>
<gene>
    <name evidence="1" type="ORF">E1832_05025</name>
</gene>
<name>A0A4R5VF99_9RHOB</name>
<evidence type="ECO:0000313" key="2">
    <source>
        <dbReference type="Proteomes" id="UP000295301"/>
    </source>
</evidence>
<dbReference type="RefSeq" id="WP_133358640.1">
    <property type="nucleotide sequence ID" value="NZ_SMUV01000052.1"/>
</dbReference>
<dbReference type="Gene3D" id="3.40.50.300">
    <property type="entry name" value="P-loop containing nucleotide triphosphate hydrolases"/>
    <property type="match status" value="1"/>
</dbReference>
<reference evidence="1 2" key="1">
    <citation type="submission" date="2019-03" db="EMBL/GenBank/DDBJ databases">
        <title>Ruegeria lutea sp. nov., a novel strain, isolated from marine sediment, the Masan Bay, South Korea.</title>
        <authorList>
            <person name="Kim J."/>
            <person name="Kim D.-Y."/>
            <person name="Lee S.-S."/>
        </authorList>
    </citation>
    <scope>NUCLEOTIDE SEQUENCE [LARGE SCALE GENOMIC DNA]</scope>
    <source>
        <strain evidence="1 2">318-1</strain>
    </source>
</reference>